<dbReference type="InterPro" id="IPR000182">
    <property type="entry name" value="GNAT_dom"/>
</dbReference>
<dbReference type="Proteomes" id="UP000442244">
    <property type="component" value="Unassembled WGS sequence"/>
</dbReference>
<reference evidence="2 3" key="1">
    <citation type="submission" date="2019-01" db="EMBL/GenBank/DDBJ databases">
        <title>Leuconostoc litchii sp. nov., a novel lactic acid bacterium isolated from lychee.</title>
        <authorList>
            <person name="Wang L.-T."/>
        </authorList>
    </citation>
    <scope>NUCLEOTIDE SEQUENCE [LARGE SCALE GENOMIC DNA]</scope>
    <source>
        <strain evidence="2 3">MB7</strain>
    </source>
</reference>
<dbReference type="PROSITE" id="PS51186">
    <property type="entry name" value="GNAT"/>
    <property type="match status" value="1"/>
</dbReference>
<dbReference type="RefSeq" id="WP_148606282.1">
    <property type="nucleotide sequence ID" value="NZ_BSUV01000001.1"/>
</dbReference>
<dbReference type="PANTHER" id="PTHR43415">
    <property type="entry name" value="SPERMIDINE N(1)-ACETYLTRANSFERASE"/>
    <property type="match status" value="1"/>
</dbReference>
<dbReference type="Pfam" id="PF13302">
    <property type="entry name" value="Acetyltransf_3"/>
    <property type="match status" value="1"/>
</dbReference>
<protein>
    <submittedName>
        <fullName evidence="2">N-acetyltransferase</fullName>
    </submittedName>
</protein>
<gene>
    <name evidence="2" type="ORF">ESZ47_07675</name>
</gene>
<feature type="domain" description="N-acetyltransferase" evidence="1">
    <location>
        <begin position="18"/>
        <end position="163"/>
    </location>
</feature>
<dbReference type="OrthoDB" id="9795206at2"/>
<evidence type="ECO:0000313" key="3">
    <source>
        <dbReference type="Proteomes" id="UP000442244"/>
    </source>
</evidence>
<dbReference type="InterPro" id="IPR016181">
    <property type="entry name" value="Acyl_CoA_acyltransferase"/>
</dbReference>
<evidence type="ECO:0000313" key="2">
    <source>
        <dbReference type="EMBL" id="TYC46344.1"/>
    </source>
</evidence>
<dbReference type="Gene3D" id="3.40.630.30">
    <property type="match status" value="1"/>
</dbReference>
<proteinExistence type="predicted"/>
<dbReference type="GO" id="GO:0016747">
    <property type="term" value="F:acyltransferase activity, transferring groups other than amino-acyl groups"/>
    <property type="evidence" value="ECO:0007669"/>
    <property type="project" value="InterPro"/>
</dbReference>
<comment type="caution">
    <text evidence="2">The sequence shown here is derived from an EMBL/GenBank/DDBJ whole genome shotgun (WGS) entry which is preliminary data.</text>
</comment>
<dbReference type="EMBL" id="SDGY01000005">
    <property type="protein sequence ID" value="TYC46344.1"/>
    <property type="molecule type" value="Genomic_DNA"/>
</dbReference>
<accession>A0A6P2CN80</accession>
<keyword evidence="2" id="KW-0808">Transferase</keyword>
<keyword evidence="3" id="KW-1185">Reference proteome</keyword>
<organism evidence="2 3">
    <name type="scientific">Leuconostoc litchii</name>
    <dbReference type="NCBI Taxonomy" id="1981069"/>
    <lineage>
        <taxon>Bacteria</taxon>
        <taxon>Bacillati</taxon>
        <taxon>Bacillota</taxon>
        <taxon>Bacilli</taxon>
        <taxon>Lactobacillales</taxon>
        <taxon>Lactobacillaceae</taxon>
        <taxon>Leuconostoc</taxon>
    </lineage>
</organism>
<dbReference type="PANTHER" id="PTHR43415:SF3">
    <property type="entry name" value="GNAT-FAMILY ACETYLTRANSFERASE"/>
    <property type="match status" value="1"/>
</dbReference>
<dbReference type="SUPFAM" id="SSF55729">
    <property type="entry name" value="Acyl-CoA N-acyltransferases (Nat)"/>
    <property type="match status" value="1"/>
</dbReference>
<evidence type="ECO:0000259" key="1">
    <source>
        <dbReference type="PROSITE" id="PS51186"/>
    </source>
</evidence>
<sequence length="181" mass="21170">MFIGEKVKLSHYHEGDGQKLANWQWDDEFVNPLSDDMIHPYTAEDWENIFRRSSNSNENVEFTVRKTSDNALIGFVALFDLSIRNHNCELAIGFPKKEDRSQGYGSEAIQLILDYGFNNLNMHKIKLSVYSFNTIAIKSYQKNGFVKEGTLKNEVFYNGQWVDIDHYALFQKDWYNSHSEH</sequence>
<dbReference type="AlphaFoldDB" id="A0A6P2CN80"/>
<name>A0A6P2CN80_9LACO</name>